<name>A0AAD1Y4C8_EUPCR</name>
<dbReference type="Proteomes" id="UP001295684">
    <property type="component" value="Unassembled WGS sequence"/>
</dbReference>
<gene>
    <name evidence="2" type="ORF">ECRASSUSDP1_LOCUS25839</name>
</gene>
<reference evidence="2" key="1">
    <citation type="submission" date="2023-07" db="EMBL/GenBank/DDBJ databases">
        <authorList>
            <consortium name="AG Swart"/>
            <person name="Singh M."/>
            <person name="Singh A."/>
            <person name="Seah K."/>
            <person name="Emmerich C."/>
        </authorList>
    </citation>
    <scope>NUCLEOTIDE SEQUENCE</scope>
    <source>
        <strain evidence="2">DP1</strain>
    </source>
</reference>
<feature type="region of interest" description="Disordered" evidence="1">
    <location>
        <begin position="1"/>
        <end position="44"/>
    </location>
</feature>
<evidence type="ECO:0000313" key="2">
    <source>
        <dbReference type="EMBL" id="CAI2384314.1"/>
    </source>
</evidence>
<feature type="compositionally biased region" description="Polar residues" evidence="1">
    <location>
        <begin position="1"/>
        <end position="11"/>
    </location>
</feature>
<comment type="caution">
    <text evidence="2">The sequence shown here is derived from an EMBL/GenBank/DDBJ whole genome shotgun (WGS) entry which is preliminary data.</text>
</comment>
<evidence type="ECO:0000256" key="1">
    <source>
        <dbReference type="SAM" id="MobiDB-lite"/>
    </source>
</evidence>
<organism evidence="2 3">
    <name type="scientific">Euplotes crassus</name>
    <dbReference type="NCBI Taxonomy" id="5936"/>
    <lineage>
        <taxon>Eukaryota</taxon>
        <taxon>Sar</taxon>
        <taxon>Alveolata</taxon>
        <taxon>Ciliophora</taxon>
        <taxon>Intramacronucleata</taxon>
        <taxon>Spirotrichea</taxon>
        <taxon>Hypotrichia</taxon>
        <taxon>Euplotida</taxon>
        <taxon>Euplotidae</taxon>
        <taxon>Moneuplotes</taxon>
    </lineage>
</organism>
<keyword evidence="3" id="KW-1185">Reference proteome</keyword>
<protein>
    <submittedName>
        <fullName evidence="2">Uncharacterized protein</fullName>
    </submittedName>
</protein>
<evidence type="ECO:0000313" key="3">
    <source>
        <dbReference type="Proteomes" id="UP001295684"/>
    </source>
</evidence>
<sequence>MKYNFSQNNYKFPQKESKRGSHARTSGSVPEQKPHISGSKPSLICSNKQPIGIKSATFGLPMISEPSEAERLVFHSEFKRDPNFLLKFAEENFDFNTQKINLQKKKEQEVCEKKDHVKNLKRERLIQSHVANYMNNIKKEQKRKAYNFINKAPIVIEPEFPCIKSGRRSCDSSIQGSLLGRYSSDLV</sequence>
<accession>A0AAD1Y4C8</accession>
<dbReference type="AlphaFoldDB" id="A0AAD1Y4C8"/>
<dbReference type="EMBL" id="CAMPGE010026639">
    <property type="protein sequence ID" value="CAI2384314.1"/>
    <property type="molecule type" value="Genomic_DNA"/>
</dbReference>
<proteinExistence type="predicted"/>